<name>A0A165GP66_9APHY</name>
<gene>
    <name evidence="1" type="ORF">LAESUDRAFT_340905</name>
</gene>
<dbReference type="AlphaFoldDB" id="A0A165GP66"/>
<reference evidence="1 2" key="1">
    <citation type="journal article" date="2016" name="Mol. Biol. Evol.">
        <title>Comparative Genomics of Early-Diverging Mushroom-Forming Fungi Provides Insights into the Origins of Lignocellulose Decay Capabilities.</title>
        <authorList>
            <person name="Nagy L.G."/>
            <person name="Riley R."/>
            <person name="Tritt A."/>
            <person name="Adam C."/>
            <person name="Daum C."/>
            <person name="Floudas D."/>
            <person name="Sun H."/>
            <person name="Yadav J.S."/>
            <person name="Pangilinan J."/>
            <person name="Larsson K.H."/>
            <person name="Matsuura K."/>
            <person name="Barry K."/>
            <person name="Labutti K."/>
            <person name="Kuo R."/>
            <person name="Ohm R.A."/>
            <person name="Bhattacharya S.S."/>
            <person name="Shirouzu T."/>
            <person name="Yoshinaga Y."/>
            <person name="Martin F.M."/>
            <person name="Grigoriev I.V."/>
            <person name="Hibbett D.S."/>
        </authorList>
    </citation>
    <scope>NUCLEOTIDE SEQUENCE [LARGE SCALE GENOMIC DNA]</scope>
    <source>
        <strain evidence="1 2">93-53</strain>
    </source>
</reference>
<dbReference type="EMBL" id="KV427608">
    <property type="protein sequence ID" value="KZT10616.1"/>
    <property type="molecule type" value="Genomic_DNA"/>
</dbReference>
<evidence type="ECO:0000313" key="1">
    <source>
        <dbReference type="EMBL" id="KZT10616.1"/>
    </source>
</evidence>
<evidence type="ECO:0000313" key="2">
    <source>
        <dbReference type="Proteomes" id="UP000076871"/>
    </source>
</evidence>
<dbReference type="GeneID" id="63819119"/>
<protein>
    <submittedName>
        <fullName evidence="1">Uncharacterized protein</fullName>
    </submittedName>
</protein>
<dbReference type="RefSeq" id="XP_040768356.1">
    <property type="nucleotide sequence ID" value="XM_040902088.1"/>
</dbReference>
<dbReference type="Proteomes" id="UP000076871">
    <property type="component" value="Unassembled WGS sequence"/>
</dbReference>
<accession>A0A165GP66</accession>
<keyword evidence="2" id="KW-1185">Reference proteome</keyword>
<proteinExistence type="predicted"/>
<dbReference type="InParanoid" id="A0A165GP66"/>
<sequence>MEGCRARRSSSEPDRALSRIRCIFIGQKACLNLTKAPTPVVRAHVERRLSNHHQMGGWQSTGELLDRMLPQWQDRRHIETAERCVAQSRGVGDAPSHQHAFDGIGSKLPAGRFSTVTTGKWRMQVPDNWIPCLVCPWLYQRYVNDAFRGCPFYSAKRGHSEYPM</sequence>
<organism evidence="1 2">
    <name type="scientific">Laetiporus sulphureus 93-53</name>
    <dbReference type="NCBI Taxonomy" id="1314785"/>
    <lineage>
        <taxon>Eukaryota</taxon>
        <taxon>Fungi</taxon>
        <taxon>Dikarya</taxon>
        <taxon>Basidiomycota</taxon>
        <taxon>Agaricomycotina</taxon>
        <taxon>Agaricomycetes</taxon>
        <taxon>Polyporales</taxon>
        <taxon>Laetiporus</taxon>
    </lineage>
</organism>